<reference evidence="12" key="2">
    <citation type="submission" date="2022-10" db="EMBL/GenBank/DDBJ databases">
        <authorList>
            <consortium name="ENA_rothamsted_submissions"/>
            <consortium name="culmorum"/>
            <person name="King R."/>
        </authorList>
    </citation>
    <scope>NUCLEOTIDE SEQUENCE</scope>
</reference>
<dbReference type="PANTHER" id="PTHR11214">
    <property type="entry name" value="BETA-1,3-N-ACETYLGLUCOSAMINYLTRANSFERASE"/>
    <property type="match status" value="1"/>
</dbReference>
<sequence length="322" mass="37828">MVLALKSSYFRSFILLIPILFIITYISTIDTDIKILQIGRQRNFNWGEDYNRLINISFSFTTLPLTCSMNQNMFTILIFTSPNNFHRRKTIREIWAPNDLGVKIYFLLGLTDNETISTQLEEENQIHTDFIQGSFLDSYHNLSYKHVMALKYMFFHCPDVKYLVKLDDDTFVNMNRMMKFLHEQYEIDNHSKRIMGEIRIGHPVLRYGKWKVSMEDYPNDTYPPHCPGYALIYPHDAIFALYPEAQRGSFFWIDDVYVTGMIARDSNVGHVDISKHMFIERGDGVEFSKMNISDEFIMAGYEISEENMRYLYNLTNNSTSTG</sequence>
<keyword evidence="10" id="KW-0325">Glycoprotein</keyword>
<protein>
    <recommendedName>
        <fullName evidence="11">Hexosyltransferase</fullName>
        <ecNumber evidence="11">2.4.1.-</ecNumber>
    </recommendedName>
</protein>
<proteinExistence type="inferred from homology"/>
<keyword evidence="4" id="KW-0808">Transferase</keyword>
<evidence type="ECO:0000313" key="12">
    <source>
        <dbReference type="EMBL" id="CAG9819296.1"/>
    </source>
</evidence>
<dbReference type="InterPro" id="IPR002659">
    <property type="entry name" value="Glyco_trans_31"/>
</dbReference>
<evidence type="ECO:0000256" key="1">
    <source>
        <dbReference type="ARBA" id="ARBA00004323"/>
    </source>
</evidence>
<keyword evidence="13" id="KW-1185">Reference proteome</keyword>
<dbReference type="Gene3D" id="3.90.550.50">
    <property type="match status" value="1"/>
</dbReference>
<gene>
    <name evidence="12" type="ORF">PHAECO_LOCUS6683</name>
</gene>
<dbReference type="GO" id="GO:0000139">
    <property type="term" value="C:Golgi membrane"/>
    <property type="evidence" value="ECO:0007669"/>
    <property type="project" value="UniProtKB-SubCell"/>
</dbReference>
<evidence type="ECO:0000256" key="9">
    <source>
        <dbReference type="ARBA" id="ARBA00023136"/>
    </source>
</evidence>
<evidence type="ECO:0000256" key="2">
    <source>
        <dbReference type="ARBA" id="ARBA00008661"/>
    </source>
</evidence>
<name>A0A9N9SGY1_PHACE</name>
<keyword evidence="3 11" id="KW-0328">Glycosyltransferase</keyword>
<reference evidence="12" key="1">
    <citation type="submission" date="2022-01" db="EMBL/GenBank/DDBJ databases">
        <authorList>
            <person name="King R."/>
        </authorList>
    </citation>
    <scope>NUCLEOTIDE SEQUENCE</scope>
</reference>
<evidence type="ECO:0000256" key="6">
    <source>
        <dbReference type="ARBA" id="ARBA00022968"/>
    </source>
</evidence>
<evidence type="ECO:0000256" key="4">
    <source>
        <dbReference type="ARBA" id="ARBA00022679"/>
    </source>
</evidence>
<evidence type="ECO:0000256" key="7">
    <source>
        <dbReference type="ARBA" id="ARBA00022989"/>
    </source>
</evidence>
<organism evidence="12 13">
    <name type="scientific">Phaedon cochleariae</name>
    <name type="common">Mustard beetle</name>
    <dbReference type="NCBI Taxonomy" id="80249"/>
    <lineage>
        <taxon>Eukaryota</taxon>
        <taxon>Metazoa</taxon>
        <taxon>Ecdysozoa</taxon>
        <taxon>Arthropoda</taxon>
        <taxon>Hexapoda</taxon>
        <taxon>Insecta</taxon>
        <taxon>Pterygota</taxon>
        <taxon>Neoptera</taxon>
        <taxon>Endopterygota</taxon>
        <taxon>Coleoptera</taxon>
        <taxon>Polyphaga</taxon>
        <taxon>Cucujiformia</taxon>
        <taxon>Chrysomeloidea</taxon>
        <taxon>Chrysomelidae</taxon>
        <taxon>Chrysomelinae</taxon>
        <taxon>Chrysomelini</taxon>
        <taxon>Phaedon</taxon>
    </lineage>
</organism>
<evidence type="ECO:0000256" key="11">
    <source>
        <dbReference type="RuleBase" id="RU363063"/>
    </source>
</evidence>
<comment type="subcellular location">
    <subcellularLocation>
        <location evidence="1 11">Golgi apparatus membrane</location>
        <topology evidence="1 11">Single-pass type II membrane protein</topology>
    </subcellularLocation>
</comment>
<keyword evidence="6" id="KW-0735">Signal-anchor</keyword>
<dbReference type="EMBL" id="OU896708">
    <property type="protein sequence ID" value="CAG9819296.1"/>
    <property type="molecule type" value="Genomic_DNA"/>
</dbReference>
<dbReference type="PANTHER" id="PTHR11214:SF376">
    <property type="entry name" value="HEXOSYLTRANSFERASE"/>
    <property type="match status" value="1"/>
</dbReference>
<evidence type="ECO:0000256" key="3">
    <source>
        <dbReference type="ARBA" id="ARBA00022676"/>
    </source>
</evidence>
<keyword evidence="5" id="KW-0812">Transmembrane</keyword>
<dbReference type="GO" id="GO:0006493">
    <property type="term" value="P:protein O-linked glycosylation"/>
    <property type="evidence" value="ECO:0007669"/>
    <property type="project" value="TreeGrafter"/>
</dbReference>
<comment type="similarity">
    <text evidence="2 11">Belongs to the glycosyltransferase 31 family.</text>
</comment>
<evidence type="ECO:0000313" key="13">
    <source>
        <dbReference type="Proteomes" id="UP001153737"/>
    </source>
</evidence>
<dbReference type="AlphaFoldDB" id="A0A9N9SGY1"/>
<evidence type="ECO:0000256" key="8">
    <source>
        <dbReference type="ARBA" id="ARBA00023034"/>
    </source>
</evidence>
<keyword evidence="7" id="KW-1133">Transmembrane helix</keyword>
<dbReference type="GO" id="GO:0016758">
    <property type="term" value="F:hexosyltransferase activity"/>
    <property type="evidence" value="ECO:0007669"/>
    <property type="project" value="InterPro"/>
</dbReference>
<dbReference type="Proteomes" id="UP001153737">
    <property type="component" value="Chromosome 2"/>
</dbReference>
<dbReference type="FunFam" id="3.90.550.50:FF:000001">
    <property type="entry name" value="Hexosyltransferase"/>
    <property type="match status" value="1"/>
</dbReference>
<dbReference type="OrthoDB" id="115198at2759"/>
<accession>A0A9N9SGY1</accession>
<keyword evidence="8 11" id="KW-0333">Golgi apparatus</keyword>
<keyword evidence="9" id="KW-0472">Membrane</keyword>
<evidence type="ECO:0000256" key="10">
    <source>
        <dbReference type="ARBA" id="ARBA00023180"/>
    </source>
</evidence>
<evidence type="ECO:0000256" key="5">
    <source>
        <dbReference type="ARBA" id="ARBA00022692"/>
    </source>
</evidence>
<dbReference type="Pfam" id="PF01762">
    <property type="entry name" value="Galactosyl_T"/>
    <property type="match status" value="1"/>
</dbReference>
<dbReference type="EC" id="2.4.1.-" evidence="11"/>